<name>A0A914H253_GLORO</name>
<dbReference type="SMART" id="SM00773">
    <property type="entry name" value="WGR"/>
    <property type="match status" value="1"/>
</dbReference>
<evidence type="ECO:0000256" key="10">
    <source>
        <dbReference type="RuleBase" id="RU362114"/>
    </source>
</evidence>
<dbReference type="Gene3D" id="3.90.228.10">
    <property type="match status" value="1"/>
</dbReference>
<dbReference type="InterPro" id="IPR050800">
    <property type="entry name" value="ARTD/PARP"/>
</dbReference>
<dbReference type="Pfam" id="PF05406">
    <property type="entry name" value="WGR"/>
    <property type="match status" value="1"/>
</dbReference>
<organism evidence="16 17">
    <name type="scientific">Globodera rostochiensis</name>
    <name type="common">Golden nematode worm</name>
    <name type="synonym">Heterodera rostochiensis</name>
    <dbReference type="NCBI Taxonomy" id="31243"/>
    <lineage>
        <taxon>Eukaryota</taxon>
        <taxon>Metazoa</taxon>
        <taxon>Ecdysozoa</taxon>
        <taxon>Nematoda</taxon>
        <taxon>Chromadorea</taxon>
        <taxon>Rhabditida</taxon>
        <taxon>Tylenchina</taxon>
        <taxon>Tylenchomorpha</taxon>
        <taxon>Tylenchoidea</taxon>
        <taxon>Heteroderidae</taxon>
        <taxon>Heteroderinae</taxon>
        <taxon>Globodera</taxon>
    </lineage>
</organism>
<dbReference type="InterPro" id="IPR012317">
    <property type="entry name" value="Poly(ADP-ribose)pol_cat_dom"/>
</dbReference>
<dbReference type="InterPro" id="IPR008893">
    <property type="entry name" value="WGR_domain"/>
</dbReference>
<dbReference type="GO" id="GO:0005730">
    <property type="term" value="C:nucleolus"/>
    <property type="evidence" value="ECO:0007669"/>
    <property type="project" value="TreeGrafter"/>
</dbReference>
<dbReference type="InterPro" id="IPR013641">
    <property type="entry name" value="KTI12/PSTK"/>
</dbReference>
<evidence type="ECO:0000313" key="17">
    <source>
        <dbReference type="WBParaSite" id="Gr19_v10_g13186.t2"/>
    </source>
</evidence>
<evidence type="ECO:0000256" key="7">
    <source>
        <dbReference type="ARBA" id="ARBA00023027"/>
    </source>
</evidence>
<dbReference type="PANTHER" id="PTHR10459">
    <property type="entry name" value="DNA LIGASE"/>
    <property type="match status" value="1"/>
</dbReference>
<keyword evidence="4" id="KW-0548">Nucleotidyltransferase</keyword>
<dbReference type="Pfam" id="PF00644">
    <property type="entry name" value="PARP"/>
    <property type="match status" value="1"/>
</dbReference>
<accession>A0A914H253</accession>
<feature type="coiled-coil region" evidence="11">
    <location>
        <begin position="508"/>
        <end position="590"/>
    </location>
</feature>
<keyword evidence="7 10" id="KW-0520">NAD</keyword>
<reference evidence="17" key="1">
    <citation type="submission" date="2022-11" db="UniProtKB">
        <authorList>
            <consortium name="WormBaseParasite"/>
        </authorList>
    </citation>
    <scope>IDENTIFICATION</scope>
</reference>
<dbReference type="Pfam" id="PF02877">
    <property type="entry name" value="PARP_reg"/>
    <property type="match status" value="1"/>
</dbReference>
<dbReference type="SUPFAM" id="SSF52540">
    <property type="entry name" value="P-loop containing nucleoside triphosphate hydrolases"/>
    <property type="match status" value="1"/>
</dbReference>
<dbReference type="SUPFAM" id="SSF56399">
    <property type="entry name" value="ADP-ribosylation"/>
    <property type="match status" value="1"/>
</dbReference>
<evidence type="ECO:0000259" key="14">
    <source>
        <dbReference type="PROSITE" id="PS51060"/>
    </source>
</evidence>
<evidence type="ECO:0000256" key="9">
    <source>
        <dbReference type="ARBA" id="ARBA00033987"/>
    </source>
</evidence>
<dbReference type="AlphaFoldDB" id="A0A914H253"/>
<feature type="domain" description="WGR" evidence="15">
    <location>
        <begin position="618"/>
        <end position="718"/>
    </location>
</feature>
<dbReference type="GO" id="GO:1990404">
    <property type="term" value="F:NAD+-protein mono-ADP-ribosyltransferase activity"/>
    <property type="evidence" value="ECO:0007669"/>
    <property type="project" value="TreeGrafter"/>
</dbReference>
<proteinExistence type="predicted"/>
<evidence type="ECO:0000256" key="2">
    <source>
        <dbReference type="ARBA" id="ARBA00022676"/>
    </source>
</evidence>
<dbReference type="Proteomes" id="UP000887572">
    <property type="component" value="Unplaced"/>
</dbReference>
<keyword evidence="5" id="KW-0547">Nucleotide-binding</keyword>
<keyword evidence="3 10" id="KW-0808">Transferase</keyword>
<evidence type="ECO:0000256" key="1">
    <source>
        <dbReference type="ARBA" id="ARBA00004123"/>
    </source>
</evidence>
<evidence type="ECO:0000259" key="13">
    <source>
        <dbReference type="PROSITE" id="PS51059"/>
    </source>
</evidence>
<dbReference type="InterPro" id="IPR036616">
    <property type="entry name" value="Poly(ADP-ribose)pol_reg_dom_sf"/>
</dbReference>
<evidence type="ECO:0000256" key="8">
    <source>
        <dbReference type="ARBA" id="ARBA00023242"/>
    </source>
</evidence>
<protein>
    <recommendedName>
        <fullName evidence="10">Poly [ADP-ribose] polymerase</fullName>
        <shortName evidence="10">PARP</shortName>
        <ecNumber evidence="10">2.4.2.-</ecNumber>
    </recommendedName>
</protein>
<feature type="domain" description="PARP alpha-helical" evidence="14">
    <location>
        <begin position="750"/>
        <end position="867"/>
    </location>
</feature>
<dbReference type="GO" id="GO:0005524">
    <property type="term" value="F:ATP binding"/>
    <property type="evidence" value="ECO:0007669"/>
    <property type="project" value="UniProtKB-KW"/>
</dbReference>
<dbReference type="InterPro" id="IPR027417">
    <property type="entry name" value="P-loop_NTPase"/>
</dbReference>
<dbReference type="Pfam" id="PF08433">
    <property type="entry name" value="KTI12"/>
    <property type="match status" value="1"/>
</dbReference>
<dbReference type="Gene3D" id="3.40.50.300">
    <property type="entry name" value="P-loop containing nucleotide triphosphate hydrolases"/>
    <property type="match status" value="1"/>
</dbReference>
<comment type="subcellular location">
    <subcellularLocation>
        <location evidence="1">Nucleus</location>
    </subcellularLocation>
</comment>
<dbReference type="GO" id="GO:0006302">
    <property type="term" value="P:double-strand break repair"/>
    <property type="evidence" value="ECO:0007669"/>
    <property type="project" value="TreeGrafter"/>
</dbReference>
<dbReference type="InterPro" id="IPR036930">
    <property type="entry name" value="WGR_dom_sf"/>
</dbReference>
<dbReference type="SUPFAM" id="SSF47587">
    <property type="entry name" value="Domain of poly(ADP-ribose) polymerase"/>
    <property type="match status" value="1"/>
</dbReference>
<dbReference type="EC" id="2.4.2.-" evidence="10"/>
<dbReference type="PROSITE" id="PS51977">
    <property type="entry name" value="WGR"/>
    <property type="match status" value="1"/>
</dbReference>
<dbReference type="CDD" id="cd01437">
    <property type="entry name" value="parp_like"/>
    <property type="match status" value="1"/>
</dbReference>
<evidence type="ECO:0000256" key="3">
    <source>
        <dbReference type="ARBA" id="ARBA00022679"/>
    </source>
</evidence>
<dbReference type="SUPFAM" id="SSF142921">
    <property type="entry name" value="WGR domain-like"/>
    <property type="match status" value="1"/>
</dbReference>
<feature type="domain" description="PARP catalytic" evidence="13">
    <location>
        <begin position="869"/>
        <end position="1108"/>
    </location>
</feature>
<dbReference type="GO" id="GO:0003950">
    <property type="term" value="F:NAD+ poly-ADP-ribosyltransferase activity"/>
    <property type="evidence" value="ECO:0007669"/>
    <property type="project" value="UniProtKB-UniRule"/>
</dbReference>
<dbReference type="PROSITE" id="PS51059">
    <property type="entry name" value="PARP_CATALYTIC"/>
    <property type="match status" value="1"/>
</dbReference>
<evidence type="ECO:0000259" key="15">
    <source>
        <dbReference type="PROSITE" id="PS51977"/>
    </source>
</evidence>
<dbReference type="GO" id="GO:0016779">
    <property type="term" value="F:nucleotidyltransferase activity"/>
    <property type="evidence" value="ECO:0007669"/>
    <property type="project" value="UniProtKB-KW"/>
</dbReference>
<evidence type="ECO:0000256" key="11">
    <source>
        <dbReference type="SAM" id="Coils"/>
    </source>
</evidence>
<dbReference type="Gene3D" id="1.20.142.10">
    <property type="entry name" value="Poly(ADP-ribose) polymerase, regulatory domain"/>
    <property type="match status" value="1"/>
</dbReference>
<evidence type="ECO:0000256" key="4">
    <source>
        <dbReference type="ARBA" id="ARBA00022695"/>
    </source>
</evidence>
<keyword evidence="11" id="KW-0175">Coiled coil</keyword>
<dbReference type="GO" id="GO:0070212">
    <property type="term" value="P:protein poly-ADP-ribosylation"/>
    <property type="evidence" value="ECO:0007669"/>
    <property type="project" value="TreeGrafter"/>
</dbReference>
<dbReference type="WBParaSite" id="Gr19_v10_g13186.t2">
    <property type="protein sequence ID" value="Gr19_v10_g13186.t2"/>
    <property type="gene ID" value="Gr19_v10_g13186"/>
</dbReference>
<evidence type="ECO:0000256" key="12">
    <source>
        <dbReference type="SAM" id="MobiDB-lite"/>
    </source>
</evidence>
<evidence type="ECO:0000313" key="16">
    <source>
        <dbReference type="Proteomes" id="UP000887572"/>
    </source>
</evidence>
<dbReference type="PROSITE" id="PS51060">
    <property type="entry name" value="PARP_ALPHA_HD"/>
    <property type="match status" value="1"/>
</dbReference>
<dbReference type="InterPro" id="IPR004102">
    <property type="entry name" value="Poly(ADP-ribose)pol_reg_dom"/>
</dbReference>
<keyword evidence="8" id="KW-0539">Nucleus</keyword>
<evidence type="ECO:0000256" key="6">
    <source>
        <dbReference type="ARBA" id="ARBA00022840"/>
    </source>
</evidence>
<evidence type="ECO:0000256" key="5">
    <source>
        <dbReference type="ARBA" id="ARBA00022741"/>
    </source>
</evidence>
<keyword evidence="16" id="KW-1185">Reference proteome</keyword>
<feature type="region of interest" description="Disordered" evidence="12">
    <location>
        <begin position="440"/>
        <end position="462"/>
    </location>
</feature>
<sequence length="1108" mass="127610">MDNRGMPLLMITGYPSCGKSTICARIFSYFEEHNLGENLYIVSDEGIDSNFSRLIYDDLKKEKEVRSALRAKVQRLLDKKSLVICDSTNHIKGYRYELYCLAKNTQTRFAVIHCKASFSTCKWLNAQREDTGRYSDSILFNLLKRFEAPEQKNRWDSPLFEINIGGESAIKSIEMRDEFGIITEDANDCALAENFGKMSETELPRNVNLPLEQIYATLVKGKELSANKCMKLQIPQILDRLLALQRRATVGDTLTVLDGERGHANGVAFSRIRPLPQLSRLRHQFAMSNFQIVWEYQCSPAKWVEFERGLATFLDGFLNDSGGSGFEFEGRKVIFDLRLMRQCDSEGRVTRNIRCAVRPTGGGAQVKFVWSYQYGPRKRWISFPADLSLKLEEKFGCVSPTKIVRDQKMEFTLNGEKVQIDWRTKKMIILNTKEQCVFRRTESNAQPSNPSDSPFPPNRMRRGKYSLINEEGTAKIKNGRSLYLEKDKEKMGGSEGKVERKVMRKMKVDEVEEEVKRKKEAGEVVEVEVKRKKKAEEVVEVEVKRKKKAEEVVEVEVKRKKVEEEVKRKKKKAEEVEEEVKRKEKAEEIEHLDENESKLNGVQSDVEVDAECRELRATVRVYVDEKGRCYDVMLNQTDIHQNNNKFYLMQLLCDITAKDKIWLWRRWGRVGFRGQSNLIPFGSEFDGALTMFLNKFSDKTRNDFLEGTENFQKVAGKYDLIKIDHDRRKATEKKIGVKLRQNVSPTESKALVMDDRVRALLTTICDLKAMECDARRLEYDFKRIPLGKITKEQLNFGYEALSRIERQIQKANFGREFVEAMNDYYTRIPHSFGMRTPPPIKSPEELNRETELLEMLTGIEITVANIGGDPLECHYARLRWNLIPLEREDENYKIVEEYLRETHGPTHDRYQLKLRNVFEFKPKGTVDGKRAEGIDGTRKEIGVGNRKLLWHGSHLANWYSILAQGLRIAPPEAPSTGFMFGKGVYFADISSKSANYSLCDPDKPGFLLLSDVALGEVLDLKEADSNMHKKLPEGKNSVKGVGRYVPLPNGGRKIDGNVEVPCGKPTQNAELDAEDETSLIYNEFVVYNLDQIRERFLVEVEYIFDFKL</sequence>
<keyword evidence="2 10" id="KW-0328">Glycosyltransferase</keyword>
<keyword evidence="6" id="KW-0067">ATP-binding</keyword>
<comment type="catalytic activity">
    <reaction evidence="9">
        <text>NAD(+) + (ADP-D-ribosyl)n-acceptor = nicotinamide + (ADP-D-ribosyl)n+1-acceptor + H(+).</text>
        <dbReference type="EC" id="2.4.2.30"/>
    </reaction>
</comment>
<dbReference type="PANTHER" id="PTHR10459:SF60">
    <property type="entry name" value="POLY [ADP-RIBOSE] POLYMERASE 2"/>
    <property type="match status" value="1"/>
</dbReference>